<dbReference type="InterPro" id="IPR004017">
    <property type="entry name" value="Cys_rich_dom"/>
</dbReference>
<proteinExistence type="predicted"/>
<evidence type="ECO:0000259" key="6">
    <source>
        <dbReference type="Pfam" id="PF02754"/>
    </source>
</evidence>
<evidence type="ECO:0000256" key="3">
    <source>
        <dbReference type="ARBA" id="ARBA00023002"/>
    </source>
</evidence>
<sequence>MSNMIVQMGGTALKTMLPKIMRPLGAELEALQSVAILEAMRADCVDLGLQPEPLKKTAESIEKNHNPYGEPQANRTKWAEGLDIPETADTVLFVGCSTAYRRQEIAKATVKILKRAGIKFAVLPDEWCCGSILLRNGNVDIAEKMIQHNVELLKGNKV</sequence>
<dbReference type="AlphaFoldDB" id="X0TU88"/>
<evidence type="ECO:0000256" key="4">
    <source>
        <dbReference type="ARBA" id="ARBA00023004"/>
    </source>
</evidence>
<comment type="caution">
    <text evidence="7">The sequence shown here is derived from an EMBL/GenBank/DDBJ whole genome shotgun (WGS) entry which is preliminary data.</text>
</comment>
<dbReference type="EMBL" id="BARS01017371">
    <property type="protein sequence ID" value="GAF97133.1"/>
    <property type="molecule type" value="Genomic_DNA"/>
</dbReference>
<organism evidence="7">
    <name type="scientific">marine sediment metagenome</name>
    <dbReference type="NCBI Taxonomy" id="412755"/>
    <lineage>
        <taxon>unclassified sequences</taxon>
        <taxon>metagenomes</taxon>
        <taxon>ecological metagenomes</taxon>
    </lineage>
</organism>
<dbReference type="InterPro" id="IPR051460">
    <property type="entry name" value="HdrC_iron-sulfur_subunit"/>
</dbReference>
<evidence type="ECO:0000313" key="7">
    <source>
        <dbReference type="EMBL" id="GAF97133.1"/>
    </source>
</evidence>
<evidence type="ECO:0000256" key="5">
    <source>
        <dbReference type="ARBA" id="ARBA00023014"/>
    </source>
</evidence>
<accession>X0TU88</accession>
<keyword evidence="3" id="KW-0560">Oxidoreductase</keyword>
<evidence type="ECO:0000256" key="2">
    <source>
        <dbReference type="ARBA" id="ARBA00022723"/>
    </source>
</evidence>
<dbReference type="PANTHER" id="PTHR43255:SF1">
    <property type="entry name" value="IRON-SULFUR-BINDING OXIDOREDUCTASE FADF-RELATED"/>
    <property type="match status" value="1"/>
</dbReference>
<dbReference type="Pfam" id="PF02754">
    <property type="entry name" value="CCG"/>
    <property type="match status" value="1"/>
</dbReference>
<feature type="non-terminal residue" evidence="7">
    <location>
        <position position="158"/>
    </location>
</feature>
<keyword evidence="2" id="KW-0479">Metal-binding</keyword>
<evidence type="ECO:0000256" key="1">
    <source>
        <dbReference type="ARBA" id="ARBA00022485"/>
    </source>
</evidence>
<keyword evidence="1" id="KW-0004">4Fe-4S</keyword>
<feature type="domain" description="Cysteine-rich" evidence="6">
    <location>
        <begin position="91"/>
        <end position="155"/>
    </location>
</feature>
<dbReference type="PANTHER" id="PTHR43255">
    <property type="entry name" value="IRON-SULFUR-BINDING OXIDOREDUCTASE FADF-RELATED-RELATED"/>
    <property type="match status" value="1"/>
</dbReference>
<dbReference type="GO" id="GO:0046872">
    <property type="term" value="F:metal ion binding"/>
    <property type="evidence" value="ECO:0007669"/>
    <property type="project" value="UniProtKB-KW"/>
</dbReference>
<dbReference type="GO" id="GO:0005886">
    <property type="term" value="C:plasma membrane"/>
    <property type="evidence" value="ECO:0007669"/>
    <property type="project" value="TreeGrafter"/>
</dbReference>
<name>X0TU88_9ZZZZ</name>
<gene>
    <name evidence="7" type="ORF">S01H1_28424</name>
</gene>
<protein>
    <recommendedName>
        <fullName evidence="6">Cysteine-rich domain-containing protein</fullName>
    </recommendedName>
</protein>
<keyword evidence="4" id="KW-0408">Iron</keyword>
<dbReference type="GO" id="GO:0051539">
    <property type="term" value="F:4 iron, 4 sulfur cluster binding"/>
    <property type="evidence" value="ECO:0007669"/>
    <property type="project" value="UniProtKB-KW"/>
</dbReference>
<keyword evidence="5" id="KW-0411">Iron-sulfur</keyword>
<dbReference type="GO" id="GO:0016491">
    <property type="term" value="F:oxidoreductase activity"/>
    <property type="evidence" value="ECO:0007669"/>
    <property type="project" value="UniProtKB-KW"/>
</dbReference>
<reference evidence="7" key="1">
    <citation type="journal article" date="2014" name="Front. Microbiol.">
        <title>High frequency of phylogenetically diverse reductive dehalogenase-homologous genes in deep subseafloor sedimentary metagenomes.</title>
        <authorList>
            <person name="Kawai M."/>
            <person name="Futagami T."/>
            <person name="Toyoda A."/>
            <person name="Takaki Y."/>
            <person name="Nishi S."/>
            <person name="Hori S."/>
            <person name="Arai W."/>
            <person name="Tsubouchi T."/>
            <person name="Morono Y."/>
            <person name="Uchiyama I."/>
            <person name="Ito T."/>
            <person name="Fujiyama A."/>
            <person name="Inagaki F."/>
            <person name="Takami H."/>
        </authorList>
    </citation>
    <scope>NUCLEOTIDE SEQUENCE</scope>
    <source>
        <strain evidence="7">Expedition CK06-06</strain>
    </source>
</reference>